<gene>
    <name evidence="1" type="ORF">CRG98_023575</name>
</gene>
<dbReference type="Proteomes" id="UP000233551">
    <property type="component" value="Unassembled WGS sequence"/>
</dbReference>
<dbReference type="AlphaFoldDB" id="A0A2I0JIF7"/>
<name>A0A2I0JIF7_PUNGR</name>
<accession>A0A2I0JIF7</accession>
<evidence type="ECO:0000313" key="1">
    <source>
        <dbReference type="EMBL" id="PKI56035.1"/>
    </source>
</evidence>
<proteinExistence type="predicted"/>
<comment type="caution">
    <text evidence="1">The sequence shown here is derived from an EMBL/GenBank/DDBJ whole genome shotgun (WGS) entry which is preliminary data.</text>
</comment>
<evidence type="ECO:0000313" key="2">
    <source>
        <dbReference type="Proteomes" id="UP000233551"/>
    </source>
</evidence>
<reference evidence="1 2" key="1">
    <citation type="submission" date="2017-11" db="EMBL/GenBank/DDBJ databases">
        <title>De-novo sequencing of pomegranate (Punica granatum L.) genome.</title>
        <authorList>
            <person name="Akparov Z."/>
            <person name="Amiraslanov A."/>
            <person name="Hajiyeva S."/>
            <person name="Abbasov M."/>
            <person name="Kaur K."/>
            <person name="Hamwieh A."/>
            <person name="Solovyev V."/>
            <person name="Salamov A."/>
            <person name="Braich B."/>
            <person name="Kosarev P."/>
            <person name="Mahmoud A."/>
            <person name="Hajiyev E."/>
            <person name="Babayeva S."/>
            <person name="Izzatullayeva V."/>
            <person name="Mammadov A."/>
            <person name="Mammadov A."/>
            <person name="Sharifova S."/>
            <person name="Ojaghi J."/>
            <person name="Eynullazada K."/>
            <person name="Bayramov B."/>
            <person name="Abdulazimova A."/>
            <person name="Shahmuradov I."/>
        </authorList>
    </citation>
    <scope>NUCLEOTIDE SEQUENCE [LARGE SCALE GENOMIC DNA]</scope>
    <source>
        <strain evidence="2">cv. AG2017</strain>
        <tissue evidence="1">Leaf</tissue>
    </source>
</reference>
<organism evidence="1 2">
    <name type="scientific">Punica granatum</name>
    <name type="common">Pomegranate</name>
    <dbReference type="NCBI Taxonomy" id="22663"/>
    <lineage>
        <taxon>Eukaryota</taxon>
        <taxon>Viridiplantae</taxon>
        <taxon>Streptophyta</taxon>
        <taxon>Embryophyta</taxon>
        <taxon>Tracheophyta</taxon>
        <taxon>Spermatophyta</taxon>
        <taxon>Magnoliopsida</taxon>
        <taxon>eudicotyledons</taxon>
        <taxon>Gunneridae</taxon>
        <taxon>Pentapetalae</taxon>
        <taxon>rosids</taxon>
        <taxon>malvids</taxon>
        <taxon>Myrtales</taxon>
        <taxon>Lythraceae</taxon>
        <taxon>Punica</taxon>
    </lineage>
</organism>
<dbReference type="EMBL" id="PGOL01001639">
    <property type="protein sequence ID" value="PKI56035.1"/>
    <property type="molecule type" value="Genomic_DNA"/>
</dbReference>
<keyword evidence="2" id="KW-1185">Reference proteome</keyword>
<dbReference type="GeneID" id="116208246"/>
<sequence>MSTTMILFRRGFVLSLLLILPCSLSPVLGERGEGWGKGLEYEVLRCIDECDNTDIREYLLCQRDCELGYGARGHEEEQQHGGRGMDPRWQPRPGRERIPKRTRESEYERCLRRCESEGPGGRGREGRWRRCEDQCEELLRPRERRRGWERERERIPRRTDPQSEYERCLRRCEYEGPGGRGREARWRQCGDQCEELLRPRKQRRDWERERERIPRRTGPQSEYERCLQRCEYEGPGGRGREGRRWQKCEDQCEELLRARERKRDWEREREILISDDQTSTTESKERFERCMRQCELHPGGQQRQLCKFRCQQQQRQRDEGPGEEVNYLPGGGEEKIKGGNGTANILNEMNKEAEQVAYDFAAQEMDRAFDSQDGSHSVPAATSEGEPEERTMGSNLDLV</sequence>
<protein>
    <submittedName>
        <fullName evidence="1">Uncharacterized protein</fullName>
    </submittedName>
</protein>